<evidence type="ECO:0000313" key="1">
    <source>
        <dbReference type="EMBL" id="EAY31298.1"/>
    </source>
</evidence>
<reference evidence="1 2" key="1">
    <citation type="submission" date="2007-01" db="EMBL/GenBank/DDBJ databases">
        <authorList>
            <person name="Haygood M."/>
            <person name="Podell S."/>
            <person name="Anderson C."/>
            <person name="Hopkinson B."/>
            <person name="Roe K."/>
            <person name="Barbeau K."/>
            <person name="Gaasterland T."/>
            <person name="Ferriera S."/>
            <person name="Johnson J."/>
            <person name="Kravitz S."/>
            <person name="Beeson K."/>
            <person name="Sutton G."/>
            <person name="Rogers Y.-H."/>
            <person name="Friedman R."/>
            <person name="Frazier M."/>
            <person name="Venter J.C."/>
        </authorList>
    </citation>
    <scope>NUCLEOTIDE SEQUENCE [LARGE SCALE GENOMIC DNA]</scope>
    <source>
        <strain evidence="1 2">ATCC 23134</strain>
    </source>
</reference>
<accession>A1ZDZ0</accession>
<dbReference type="AlphaFoldDB" id="A1ZDZ0"/>
<dbReference type="Proteomes" id="UP000004095">
    <property type="component" value="Unassembled WGS sequence"/>
</dbReference>
<proteinExistence type="predicted"/>
<name>A1ZDZ0_MICM2</name>
<protein>
    <submittedName>
        <fullName evidence="1">Uncharacterized protein</fullName>
    </submittedName>
</protein>
<organism evidence="1 2">
    <name type="scientific">Microscilla marina ATCC 23134</name>
    <dbReference type="NCBI Taxonomy" id="313606"/>
    <lineage>
        <taxon>Bacteria</taxon>
        <taxon>Pseudomonadati</taxon>
        <taxon>Bacteroidota</taxon>
        <taxon>Cytophagia</taxon>
        <taxon>Cytophagales</taxon>
        <taxon>Microscillaceae</taxon>
        <taxon>Microscilla</taxon>
    </lineage>
</organism>
<comment type="caution">
    <text evidence="1">The sequence shown here is derived from an EMBL/GenBank/DDBJ whole genome shotgun (WGS) entry which is preliminary data.</text>
</comment>
<keyword evidence="2" id="KW-1185">Reference proteome</keyword>
<dbReference type="EMBL" id="AAWS01000003">
    <property type="protein sequence ID" value="EAY31298.1"/>
    <property type="molecule type" value="Genomic_DNA"/>
</dbReference>
<sequence>MATCGLLLMTYRLPPLETGFLLYMGSLLLMACRFPNTTAPGYTSTENPHW</sequence>
<gene>
    <name evidence="1" type="ORF">M23134_04131</name>
</gene>
<evidence type="ECO:0000313" key="2">
    <source>
        <dbReference type="Proteomes" id="UP000004095"/>
    </source>
</evidence>